<evidence type="ECO:0000256" key="3">
    <source>
        <dbReference type="PROSITE-ProRule" id="PRU00169"/>
    </source>
</evidence>
<feature type="modified residue" description="4-aspartylphosphate" evidence="3">
    <location>
        <position position="96"/>
    </location>
</feature>
<dbReference type="SMART" id="SM00421">
    <property type="entry name" value="HTH_LUXR"/>
    <property type="match status" value="1"/>
</dbReference>
<organism evidence="6 7">
    <name type="scientific">Burkholderia anthina</name>
    <dbReference type="NCBI Taxonomy" id="179879"/>
    <lineage>
        <taxon>Bacteria</taxon>
        <taxon>Pseudomonadati</taxon>
        <taxon>Pseudomonadota</taxon>
        <taxon>Betaproteobacteria</taxon>
        <taxon>Burkholderiales</taxon>
        <taxon>Burkholderiaceae</taxon>
        <taxon>Burkholderia</taxon>
        <taxon>Burkholderia cepacia complex</taxon>
    </lineage>
</organism>
<evidence type="ECO:0000256" key="2">
    <source>
        <dbReference type="ARBA" id="ARBA00023125"/>
    </source>
</evidence>
<comment type="caution">
    <text evidence="6">The sequence shown here is derived from an EMBL/GenBank/DDBJ whole genome shotgun (WGS) entry which is preliminary data.</text>
</comment>
<evidence type="ECO:0000259" key="5">
    <source>
        <dbReference type="PROSITE" id="PS50110"/>
    </source>
</evidence>
<dbReference type="PANTHER" id="PTHR43214">
    <property type="entry name" value="TWO-COMPONENT RESPONSE REGULATOR"/>
    <property type="match status" value="1"/>
</dbReference>
<dbReference type="InterPro" id="IPR011006">
    <property type="entry name" value="CheY-like_superfamily"/>
</dbReference>
<dbReference type="InterPro" id="IPR001789">
    <property type="entry name" value="Sig_transdc_resp-reg_receiver"/>
</dbReference>
<feature type="domain" description="Response regulatory" evidence="5">
    <location>
        <begin position="45"/>
        <end position="161"/>
    </location>
</feature>
<gene>
    <name evidence="6" type="ORF">JQK92_31005</name>
</gene>
<dbReference type="SUPFAM" id="SSF46894">
    <property type="entry name" value="C-terminal effector domain of the bipartite response regulators"/>
    <property type="match status" value="1"/>
</dbReference>
<dbReference type="InterPro" id="IPR058245">
    <property type="entry name" value="NreC/VraR/RcsB-like_REC"/>
</dbReference>
<dbReference type="PROSITE" id="PS50110">
    <property type="entry name" value="RESPONSE_REGULATORY"/>
    <property type="match status" value="1"/>
</dbReference>
<accession>A0ABS2BCW2</accession>
<reference evidence="6 7" key="1">
    <citation type="submission" date="2021-02" db="EMBL/GenBank/DDBJ databases">
        <title>Draft genome of the type strains Burkholderia anthina DSM16086.</title>
        <authorList>
            <person name="Hertel R."/>
            <person name="Meissner J."/>
            <person name="Poehlein A."/>
            <person name="Daniel R."/>
            <person name="Commichau F.M."/>
        </authorList>
    </citation>
    <scope>NUCLEOTIDE SEQUENCE [LARGE SCALE GENOMIC DNA]</scope>
    <source>
        <strain evidence="6 7">DSM 16086</strain>
    </source>
</reference>
<evidence type="ECO:0000313" key="7">
    <source>
        <dbReference type="Proteomes" id="UP000755577"/>
    </source>
</evidence>
<dbReference type="PANTHER" id="PTHR43214:SF43">
    <property type="entry name" value="TWO-COMPONENT RESPONSE REGULATOR"/>
    <property type="match status" value="1"/>
</dbReference>
<dbReference type="SMART" id="SM00448">
    <property type="entry name" value="REC"/>
    <property type="match status" value="1"/>
</dbReference>
<keyword evidence="2" id="KW-0238">DNA-binding</keyword>
<dbReference type="CDD" id="cd06170">
    <property type="entry name" value="LuxR_C_like"/>
    <property type="match status" value="1"/>
</dbReference>
<dbReference type="Pfam" id="PF00072">
    <property type="entry name" value="Response_reg"/>
    <property type="match status" value="1"/>
</dbReference>
<dbReference type="PRINTS" id="PR00038">
    <property type="entry name" value="HTHLUXR"/>
</dbReference>
<dbReference type="InterPro" id="IPR039420">
    <property type="entry name" value="WalR-like"/>
</dbReference>
<sequence length="257" mass="28078">MHFHNLHFRPGKNGARLQCSVTCRRNAHTSDISIHEARHVPPRISILLVDDHAVVREGYKRLIAFESDLYVCGEARTAAEAYHAFCSLRPDVVVIDVSLLGPSGIEAIRRMLARERAAHILIFSVREEAIFVRRALAAGALGYVTKSSAPDVLVDAVRAVAHGRRFLSPDVAQALHASDAFREGQVGSALSAREFEVMGLLIQGYTLLAIAEQLGISRKTVANHQSTLRQKFGADNSVQLARIASRFGLPFQPAPGS</sequence>
<evidence type="ECO:0000256" key="1">
    <source>
        <dbReference type="ARBA" id="ARBA00022553"/>
    </source>
</evidence>
<keyword evidence="7" id="KW-1185">Reference proteome</keyword>
<dbReference type="Gene3D" id="3.40.50.2300">
    <property type="match status" value="1"/>
</dbReference>
<feature type="domain" description="HTH luxR-type" evidence="4">
    <location>
        <begin position="183"/>
        <end position="248"/>
    </location>
</feature>
<dbReference type="InterPro" id="IPR000792">
    <property type="entry name" value="Tscrpt_reg_LuxR_C"/>
</dbReference>
<dbReference type="PROSITE" id="PS50043">
    <property type="entry name" value="HTH_LUXR_2"/>
    <property type="match status" value="1"/>
</dbReference>
<dbReference type="EMBL" id="JAFCIQ010000032">
    <property type="protein sequence ID" value="MBM2770842.1"/>
    <property type="molecule type" value="Genomic_DNA"/>
</dbReference>
<dbReference type="InterPro" id="IPR016032">
    <property type="entry name" value="Sig_transdc_resp-reg_C-effctor"/>
</dbReference>
<evidence type="ECO:0000313" key="6">
    <source>
        <dbReference type="EMBL" id="MBM2770842.1"/>
    </source>
</evidence>
<protein>
    <submittedName>
        <fullName evidence="6">Response regulator transcription factor</fullName>
    </submittedName>
</protein>
<name>A0ABS2BCW2_9BURK</name>
<dbReference type="Pfam" id="PF00196">
    <property type="entry name" value="GerE"/>
    <property type="match status" value="1"/>
</dbReference>
<dbReference type="CDD" id="cd17535">
    <property type="entry name" value="REC_NarL-like"/>
    <property type="match status" value="1"/>
</dbReference>
<proteinExistence type="predicted"/>
<dbReference type="SUPFAM" id="SSF52172">
    <property type="entry name" value="CheY-like"/>
    <property type="match status" value="1"/>
</dbReference>
<dbReference type="Proteomes" id="UP000755577">
    <property type="component" value="Unassembled WGS sequence"/>
</dbReference>
<keyword evidence="1 3" id="KW-0597">Phosphoprotein</keyword>
<evidence type="ECO:0000259" key="4">
    <source>
        <dbReference type="PROSITE" id="PS50043"/>
    </source>
</evidence>